<dbReference type="SMART" id="SM00581">
    <property type="entry name" value="PSP"/>
    <property type="match status" value="1"/>
</dbReference>
<evidence type="ECO:0000256" key="1">
    <source>
        <dbReference type="SAM" id="MobiDB-lite"/>
    </source>
</evidence>
<evidence type="ECO:0000259" key="2">
    <source>
        <dbReference type="SMART" id="SM00581"/>
    </source>
</evidence>
<protein>
    <submittedName>
        <fullName evidence="3">SF3B2 protein</fullName>
    </submittedName>
</protein>
<dbReference type="Proteomes" id="UP000601435">
    <property type="component" value="Unassembled WGS sequence"/>
</dbReference>
<feature type="region of interest" description="Disordered" evidence="1">
    <location>
        <begin position="1"/>
        <end position="76"/>
    </location>
</feature>
<proteinExistence type="predicted"/>
<feature type="region of interest" description="Disordered" evidence="1">
    <location>
        <begin position="98"/>
        <end position="153"/>
    </location>
</feature>
<feature type="region of interest" description="Disordered" evidence="1">
    <location>
        <begin position="496"/>
        <end position="526"/>
    </location>
</feature>
<dbReference type="PANTHER" id="PTHR12785">
    <property type="entry name" value="SPLICING FACTOR 3B"/>
    <property type="match status" value="1"/>
</dbReference>
<dbReference type="Pfam" id="PF04046">
    <property type="entry name" value="PSP"/>
    <property type="match status" value="1"/>
</dbReference>
<feature type="region of interest" description="Disordered" evidence="1">
    <location>
        <begin position="447"/>
        <end position="466"/>
    </location>
</feature>
<organism evidence="3 4">
    <name type="scientific">Symbiodinium necroappetens</name>
    <dbReference type="NCBI Taxonomy" id="1628268"/>
    <lineage>
        <taxon>Eukaryota</taxon>
        <taxon>Sar</taxon>
        <taxon>Alveolata</taxon>
        <taxon>Dinophyceae</taxon>
        <taxon>Suessiales</taxon>
        <taxon>Symbiodiniaceae</taxon>
        <taxon>Symbiodinium</taxon>
    </lineage>
</organism>
<dbReference type="InterPro" id="IPR006568">
    <property type="entry name" value="PSP_pro-rich"/>
</dbReference>
<feature type="compositionally biased region" description="Gly residues" evidence="1">
    <location>
        <begin position="511"/>
        <end position="526"/>
    </location>
</feature>
<feature type="compositionally biased region" description="Basic residues" evidence="1">
    <location>
        <begin position="12"/>
        <end position="28"/>
    </location>
</feature>
<dbReference type="InterPro" id="IPR052584">
    <property type="entry name" value="U2_snRNP_Complex_Component"/>
</dbReference>
<evidence type="ECO:0000313" key="3">
    <source>
        <dbReference type="EMBL" id="CAE7812362.1"/>
    </source>
</evidence>
<feature type="compositionally biased region" description="Basic and acidic residues" evidence="1">
    <location>
        <begin position="1"/>
        <end position="11"/>
    </location>
</feature>
<dbReference type="OrthoDB" id="10260794at2759"/>
<comment type="caution">
    <text evidence="3">The sequence shown here is derived from an EMBL/GenBank/DDBJ whole genome shotgun (WGS) entry which is preliminary data.</text>
</comment>
<reference evidence="3" key="1">
    <citation type="submission" date="2021-02" db="EMBL/GenBank/DDBJ databases">
        <authorList>
            <person name="Dougan E. K."/>
            <person name="Rhodes N."/>
            <person name="Thang M."/>
            <person name="Chan C."/>
        </authorList>
    </citation>
    <scope>NUCLEOTIDE SEQUENCE</scope>
</reference>
<feature type="region of interest" description="Disordered" evidence="1">
    <location>
        <begin position="400"/>
        <end position="419"/>
    </location>
</feature>
<gene>
    <name evidence="3" type="primary">SF3B2</name>
    <name evidence="3" type="ORF">SNEC2469_LOCUS24080</name>
</gene>
<feature type="compositionally biased region" description="Polar residues" evidence="1">
    <location>
        <begin position="450"/>
        <end position="460"/>
    </location>
</feature>
<feature type="compositionally biased region" description="Acidic residues" evidence="1">
    <location>
        <begin position="130"/>
        <end position="140"/>
    </location>
</feature>
<dbReference type="AlphaFoldDB" id="A0A812Z5Y7"/>
<sequence length="749" mass="80196">MPVIKEKEAAERKRKQDKKKKLKEKKKAAKAEELKASGLPTKGKGGKGAKGGAKGKVAVPGRTPGASTTKDDDEMEVIPEVLAGNDQPEDETFAAIMERFKYVEPENKEEADEDEEKPKRRTKPKASLLEEAEDSEDEEHDAGKMSKKKRRVQNRMSVAELKTLVKRPDVVEVWDTTASDPRLLVYLKAYRNTVAVPKHWSSKRKYMAGKRGVEKPPFRLPEFIEATGIAKIRQAIMEKQADMSFKQRSRERVHPKMGKLDIDYQVLHDAFFKFASKPKLSKHNDMYYEGKEYETKMLTKRPGHLSAALKEALGIHEGSPPPWLFNMQRYGPPPAYPNLKIPGLNAPIPQGAEYGYHPGGWGKPPVDEFGNPLYGDWKDQAPAPSGPEDHTLWGEVDDFEEEEDEEVEAERGDGTATPMLGTATPLVGSGSATPVVSHGVHSISGVSSITSGMDTPGTGTRSKKGGIASVSGISSASLTPTPQLFQVLEEQKSKSKKGVYPSAHTYKVGSRSGGGSSTPVGGVGSSGTGTPVAGIGTPIGGIGTPIAGIGTPHGISTCGPEALSGHRRASPPRLVWGPQAMAALLPVQFSHELLRWCSHARDRVFIELSWSVFRLAVCGIATPVGGIATPVGGIATPVGGIATPVGQHTPAGIATPAGGVSTPTGIPGGMAPTPVGGADTPGPVTMNLNPEQVETEGILTADIIRQQLKQHEEAAAKAKIAAGQKEVEQKKTVAAKPTKKRKEKTKFKF</sequence>
<feature type="compositionally biased region" description="Basic and acidic residues" evidence="1">
    <location>
        <begin position="98"/>
        <end position="108"/>
    </location>
</feature>
<dbReference type="GO" id="GO:0005634">
    <property type="term" value="C:nucleus"/>
    <property type="evidence" value="ECO:0007669"/>
    <property type="project" value="InterPro"/>
</dbReference>
<feature type="domain" description="PSP proline-rich" evidence="2">
    <location>
        <begin position="297"/>
        <end position="350"/>
    </location>
</feature>
<evidence type="ECO:0000313" key="4">
    <source>
        <dbReference type="Proteomes" id="UP000601435"/>
    </source>
</evidence>
<dbReference type="PANTHER" id="PTHR12785:SF6">
    <property type="entry name" value="SPLICING FACTOR 3B SUBUNIT 2"/>
    <property type="match status" value="1"/>
</dbReference>
<name>A0A812Z5Y7_9DINO</name>
<dbReference type="InterPro" id="IPR007180">
    <property type="entry name" value="DUF382"/>
</dbReference>
<keyword evidence="4" id="KW-1185">Reference proteome</keyword>
<dbReference type="EMBL" id="CAJNJA010045809">
    <property type="protein sequence ID" value="CAE7812362.1"/>
    <property type="molecule type" value="Genomic_DNA"/>
</dbReference>
<accession>A0A812Z5Y7</accession>
<dbReference type="Pfam" id="PF04037">
    <property type="entry name" value="DUF382"/>
    <property type="match status" value="1"/>
</dbReference>